<keyword evidence="2" id="KW-1185">Reference proteome</keyword>
<evidence type="ECO:0000313" key="1">
    <source>
        <dbReference type="EMBL" id="KAK7947726.1"/>
    </source>
</evidence>
<accession>A0ABR1Q6M1</accession>
<comment type="caution">
    <text evidence="1">The sequence shown here is derived from an EMBL/GenBank/DDBJ whole genome shotgun (WGS) entry which is preliminary data.</text>
</comment>
<sequence>MGSAMQQRLYILDTGFSLPDRIGSIQSCLTDGSDLRTVVGGMKHNPDGIAIDHAAGRMYWTNMGAKLATNDGYLESANLDGSDRKVIVPPGNVGVFTPKQIALAAKSNKLYWCDREGMKVMRCNPDGSEREVLVSTGSTDADRADTSRHCVGIAVDESRGCFYWTQKGPSKGDSGRIFRSKIDETAAPEERPREMILGGLPEPIDLEIHEETQTLFWTDRGDPPRGNSLNRISLDELAAATAEKPVKSDILARRLHEAIGLSVDHKNQKAYVADLAGGVYRIDLKTKEKTVLFPELGDLTGVALAHL</sequence>
<dbReference type="PANTHER" id="PTHR46513:SF13">
    <property type="entry name" value="EGF-LIKE DOMAIN-CONTAINING PROTEIN"/>
    <property type="match status" value="1"/>
</dbReference>
<reference evidence="1 2" key="1">
    <citation type="submission" date="2023-01" db="EMBL/GenBank/DDBJ databases">
        <title>Analysis of 21 Apiospora genomes using comparative genomics revels a genus with tremendous synthesis potential of carbohydrate active enzymes and secondary metabolites.</title>
        <authorList>
            <person name="Sorensen T."/>
        </authorList>
    </citation>
    <scope>NUCLEOTIDE SEQUENCE [LARGE SCALE GENOMIC DNA]</scope>
    <source>
        <strain evidence="1 2">CBS 24483</strain>
    </source>
</reference>
<dbReference type="Gene3D" id="2.120.10.30">
    <property type="entry name" value="TolB, C-terminal domain"/>
    <property type="match status" value="2"/>
</dbReference>
<dbReference type="InterPro" id="IPR000033">
    <property type="entry name" value="LDLR_classB_rpt"/>
</dbReference>
<name>A0ABR1Q6M1_9PEZI</name>
<dbReference type="Proteomes" id="UP001391051">
    <property type="component" value="Unassembled WGS sequence"/>
</dbReference>
<dbReference type="RefSeq" id="XP_066697232.1">
    <property type="nucleotide sequence ID" value="XM_066844834.1"/>
</dbReference>
<dbReference type="InterPro" id="IPR011042">
    <property type="entry name" value="6-blade_b-propeller_TolB-like"/>
</dbReference>
<proteinExistence type="predicted"/>
<organism evidence="1 2">
    <name type="scientific">Apiospora aurea</name>
    <dbReference type="NCBI Taxonomy" id="335848"/>
    <lineage>
        <taxon>Eukaryota</taxon>
        <taxon>Fungi</taxon>
        <taxon>Dikarya</taxon>
        <taxon>Ascomycota</taxon>
        <taxon>Pezizomycotina</taxon>
        <taxon>Sordariomycetes</taxon>
        <taxon>Xylariomycetidae</taxon>
        <taxon>Amphisphaeriales</taxon>
        <taxon>Apiosporaceae</taxon>
        <taxon>Apiospora</taxon>
    </lineage>
</organism>
<dbReference type="GeneID" id="92077896"/>
<dbReference type="SMART" id="SM00135">
    <property type="entry name" value="LY"/>
    <property type="match status" value="4"/>
</dbReference>
<dbReference type="InterPro" id="IPR050778">
    <property type="entry name" value="Cueball_EGF_LRP_Nidogen"/>
</dbReference>
<dbReference type="PANTHER" id="PTHR46513">
    <property type="entry name" value="VITELLOGENIN RECEPTOR-LIKE PROTEIN-RELATED-RELATED"/>
    <property type="match status" value="1"/>
</dbReference>
<gene>
    <name evidence="1" type="ORF">PG986_008612</name>
</gene>
<dbReference type="SUPFAM" id="SSF63829">
    <property type="entry name" value="Calcium-dependent phosphotriesterase"/>
    <property type="match status" value="1"/>
</dbReference>
<dbReference type="EMBL" id="JAQQWE010000006">
    <property type="protein sequence ID" value="KAK7947726.1"/>
    <property type="molecule type" value="Genomic_DNA"/>
</dbReference>
<protein>
    <submittedName>
        <fullName evidence="1">L-carnitine dehydrogenase</fullName>
    </submittedName>
</protein>
<evidence type="ECO:0000313" key="2">
    <source>
        <dbReference type="Proteomes" id="UP001391051"/>
    </source>
</evidence>